<evidence type="ECO:0000313" key="1">
    <source>
        <dbReference type="EMBL" id="KAK3257395.1"/>
    </source>
</evidence>
<dbReference type="EMBL" id="LGRX02020556">
    <property type="protein sequence ID" value="KAK3257395.1"/>
    <property type="molecule type" value="Genomic_DNA"/>
</dbReference>
<sequence>MLHSFLQGLEAHAQILDLMGSLLCSEDAEAASTAVQVLINLSTDGAAVSAILAAKLPNHRSFLEQLTCIAQTKEPAGEGGEGADVTAWVQKLLHKAVSDQSG</sequence>
<keyword evidence="2" id="KW-1185">Reference proteome</keyword>
<feature type="non-terminal residue" evidence="1">
    <location>
        <position position="102"/>
    </location>
</feature>
<comment type="caution">
    <text evidence="1">The sequence shown here is derived from an EMBL/GenBank/DDBJ whole genome shotgun (WGS) entry which is preliminary data.</text>
</comment>
<name>A0AAE0FCZ7_9CHLO</name>
<evidence type="ECO:0000313" key="2">
    <source>
        <dbReference type="Proteomes" id="UP001190700"/>
    </source>
</evidence>
<reference evidence="1 2" key="1">
    <citation type="journal article" date="2015" name="Genome Biol. Evol.">
        <title>Comparative Genomics of a Bacterivorous Green Alga Reveals Evolutionary Causalities and Consequences of Phago-Mixotrophic Mode of Nutrition.</title>
        <authorList>
            <person name="Burns J.A."/>
            <person name="Paasch A."/>
            <person name="Narechania A."/>
            <person name="Kim E."/>
        </authorList>
    </citation>
    <scope>NUCLEOTIDE SEQUENCE [LARGE SCALE GENOMIC DNA]</scope>
    <source>
        <strain evidence="1 2">PLY_AMNH</strain>
    </source>
</reference>
<proteinExistence type="predicted"/>
<dbReference type="AlphaFoldDB" id="A0AAE0FCZ7"/>
<accession>A0AAE0FCZ7</accession>
<protein>
    <submittedName>
        <fullName evidence="1">Uncharacterized protein</fullName>
    </submittedName>
</protein>
<organism evidence="1 2">
    <name type="scientific">Cymbomonas tetramitiformis</name>
    <dbReference type="NCBI Taxonomy" id="36881"/>
    <lineage>
        <taxon>Eukaryota</taxon>
        <taxon>Viridiplantae</taxon>
        <taxon>Chlorophyta</taxon>
        <taxon>Pyramimonadophyceae</taxon>
        <taxon>Pyramimonadales</taxon>
        <taxon>Pyramimonadaceae</taxon>
        <taxon>Cymbomonas</taxon>
    </lineage>
</organism>
<gene>
    <name evidence="1" type="ORF">CYMTET_33516</name>
</gene>
<dbReference type="Proteomes" id="UP001190700">
    <property type="component" value="Unassembled WGS sequence"/>
</dbReference>